<dbReference type="RefSeq" id="WP_252801005.1">
    <property type="nucleotide sequence ID" value="NZ_BAAABM010000037.1"/>
</dbReference>
<accession>A0ABP3GIP2</accession>
<dbReference type="Pfam" id="PF02374">
    <property type="entry name" value="ArsA_ATPase"/>
    <property type="match status" value="1"/>
</dbReference>
<organism evidence="2 3">
    <name type="scientific">Actinoallomurus spadix</name>
    <dbReference type="NCBI Taxonomy" id="79912"/>
    <lineage>
        <taxon>Bacteria</taxon>
        <taxon>Bacillati</taxon>
        <taxon>Actinomycetota</taxon>
        <taxon>Actinomycetes</taxon>
        <taxon>Streptosporangiales</taxon>
        <taxon>Thermomonosporaceae</taxon>
        <taxon>Actinoallomurus</taxon>
    </lineage>
</organism>
<gene>
    <name evidence="2" type="ORF">GCM10010151_40300</name>
</gene>
<protein>
    <submittedName>
        <fullName evidence="2">ArsA family ATPase</fullName>
    </submittedName>
</protein>
<dbReference type="EMBL" id="BAAABM010000037">
    <property type="protein sequence ID" value="GAA0346594.1"/>
    <property type="molecule type" value="Genomic_DNA"/>
</dbReference>
<dbReference type="InterPro" id="IPR016300">
    <property type="entry name" value="ATPase_ArsA/GET3"/>
</dbReference>
<dbReference type="Proteomes" id="UP001501822">
    <property type="component" value="Unassembled WGS sequence"/>
</dbReference>
<keyword evidence="3" id="KW-1185">Reference proteome</keyword>
<reference evidence="3" key="1">
    <citation type="journal article" date="2019" name="Int. J. Syst. Evol. Microbiol.">
        <title>The Global Catalogue of Microorganisms (GCM) 10K type strain sequencing project: providing services to taxonomists for standard genome sequencing and annotation.</title>
        <authorList>
            <consortium name="The Broad Institute Genomics Platform"/>
            <consortium name="The Broad Institute Genome Sequencing Center for Infectious Disease"/>
            <person name="Wu L."/>
            <person name="Ma J."/>
        </authorList>
    </citation>
    <scope>NUCLEOTIDE SEQUENCE [LARGE SCALE GENOMIC DNA]</scope>
    <source>
        <strain evidence="3">JCM 3146</strain>
    </source>
</reference>
<dbReference type="SUPFAM" id="SSF52540">
    <property type="entry name" value="P-loop containing nucleoside triphosphate hydrolases"/>
    <property type="match status" value="1"/>
</dbReference>
<name>A0ABP3GIP2_9ACTN</name>
<proteinExistence type="predicted"/>
<sequence length="384" mass="41586">MITAAEKTPPDFCIDDLIDDPDTKIIVCCGSGGVGKTTTAAAVGVRAAERGRDVVVLTVDPARRLAQALGLTELDNTPRLVEGVDGELHAMMLDMKRTFDEIVEAHAEPERARQILANPFYQSLSSSLSGTQEYMAMEKLGQLHRSGAWDLIVVDTPPSRSALDFLDAPERMGRFLDGRLIKILMAPAKAGGRFGLKVVTAGFGMFTNAITKVLGGQLLKDVQTFVLAFDTMFGGFRERAEQTYRLLQAPGTAFLVVAAPEPDALREASYFVERLAEERMPLAGMVLNRVHRSDASHLSAVRSEAAAETLEDRGAHPLAAALLRLHAERMHVTAREARLCESFTSSHPAVPRATVAAMAEDVHDLDGLRCIARDLAGEHEESAA</sequence>
<feature type="domain" description="ArsA/GET3 Anion-transporting ATPase-like" evidence="1">
    <location>
        <begin position="23"/>
        <end position="292"/>
    </location>
</feature>
<dbReference type="InterPro" id="IPR025723">
    <property type="entry name" value="ArsA/GET3_ATPase-like"/>
</dbReference>
<dbReference type="Gene3D" id="3.40.50.300">
    <property type="entry name" value="P-loop containing nucleotide triphosphate hydrolases"/>
    <property type="match status" value="1"/>
</dbReference>
<dbReference type="InterPro" id="IPR027417">
    <property type="entry name" value="P-loop_NTPase"/>
</dbReference>
<dbReference type="PANTHER" id="PTHR10803:SF26">
    <property type="entry name" value="ANION TRANSPORTER ATPASE-RELATED"/>
    <property type="match status" value="1"/>
</dbReference>
<evidence type="ECO:0000313" key="3">
    <source>
        <dbReference type="Proteomes" id="UP001501822"/>
    </source>
</evidence>
<evidence type="ECO:0000259" key="1">
    <source>
        <dbReference type="Pfam" id="PF02374"/>
    </source>
</evidence>
<evidence type="ECO:0000313" key="2">
    <source>
        <dbReference type="EMBL" id="GAA0346594.1"/>
    </source>
</evidence>
<comment type="caution">
    <text evidence="2">The sequence shown here is derived from an EMBL/GenBank/DDBJ whole genome shotgun (WGS) entry which is preliminary data.</text>
</comment>
<dbReference type="CDD" id="cd02035">
    <property type="entry name" value="ArsA"/>
    <property type="match status" value="1"/>
</dbReference>
<dbReference type="PANTHER" id="PTHR10803">
    <property type="entry name" value="ARSENICAL PUMP-DRIVING ATPASE ARSENITE-TRANSLOCATING ATPASE"/>
    <property type="match status" value="1"/>
</dbReference>